<dbReference type="Proteomes" id="UP000720189">
    <property type="component" value="Unassembled WGS sequence"/>
</dbReference>
<dbReference type="Pfam" id="PF20183">
    <property type="entry name" value="DUF6546"/>
    <property type="match status" value="1"/>
</dbReference>
<dbReference type="AlphaFoldDB" id="A0A9P9HBH8"/>
<dbReference type="InterPro" id="IPR046676">
    <property type="entry name" value="DUF6546"/>
</dbReference>
<keyword evidence="3" id="KW-1185">Reference proteome</keyword>
<evidence type="ECO:0000313" key="3">
    <source>
        <dbReference type="Proteomes" id="UP000720189"/>
    </source>
</evidence>
<dbReference type="OrthoDB" id="4688861at2759"/>
<feature type="domain" description="DUF6546" evidence="1">
    <location>
        <begin position="174"/>
        <end position="379"/>
    </location>
</feature>
<organism evidence="2 3">
    <name type="scientific">Fusarium redolens</name>
    <dbReference type="NCBI Taxonomy" id="48865"/>
    <lineage>
        <taxon>Eukaryota</taxon>
        <taxon>Fungi</taxon>
        <taxon>Dikarya</taxon>
        <taxon>Ascomycota</taxon>
        <taxon>Pezizomycotina</taxon>
        <taxon>Sordariomycetes</taxon>
        <taxon>Hypocreomycetidae</taxon>
        <taxon>Hypocreales</taxon>
        <taxon>Nectriaceae</taxon>
        <taxon>Fusarium</taxon>
        <taxon>Fusarium redolens species complex</taxon>
    </lineage>
</organism>
<dbReference type="GeneID" id="70229294"/>
<name>A0A9P9HBH8_FUSRE</name>
<evidence type="ECO:0000259" key="1">
    <source>
        <dbReference type="Pfam" id="PF20183"/>
    </source>
</evidence>
<evidence type="ECO:0000313" key="2">
    <source>
        <dbReference type="EMBL" id="KAH7253838.1"/>
    </source>
</evidence>
<gene>
    <name evidence="2" type="ORF">BKA55DRAFT_689340</name>
</gene>
<protein>
    <recommendedName>
        <fullName evidence="1">DUF6546 domain-containing protein</fullName>
    </recommendedName>
</protein>
<dbReference type="RefSeq" id="XP_046050085.1">
    <property type="nucleotide sequence ID" value="XM_046199340.1"/>
</dbReference>
<sequence length="395" mass="45837">MYHGFWHDQYGLRPGISTISDAVTHLFRALQSWPARNDLTLEINAYEPKNYSEEWLKGHHYGAPGEEHEHMRLLSNPEPKELVMPPHDALTTLFTQVGFDMRYAPPVQAVTKFLLPRQCRRQFTASTLACIFERLPRLEEITLETWDVSDIQYESGVVDTYAQYLLMVPDSFRNVKSMTVFQDRDEYFNTVSRHYTEEFRRLFQQVMGTPPDTVPSMQQVLSQAFARTSLSLESLSVSFMIDAVDFFGQCQENWRWKELRSLTLTSRLLTRDGDSFKINGLLQTAAQIAMRMPKLERLIIWNGGVNEACAFTYRKYQHSASVTWQAKGEPQLHPIVYSAWENVAHEYSRFFFKVEKKGTWPIIMSHAAAITCLGLEHVVNDVSLRQMRLENSIPY</sequence>
<dbReference type="EMBL" id="JAGMUX010000007">
    <property type="protein sequence ID" value="KAH7253838.1"/>
    <property type="molecule type" value="Genomic_DNA"/>
</dbReference>
<reference evidence="2" key="1">
    <citation type="journal article" date="2021" name="Nat. Commun.">
        <title>Genetic determinants of endophytism in the Arabidopsis root mycobiome.</title>
        <authorList>
            <person name="Mesny F."/>
            <person name="Miyauchi S."/>
            <person name="Thiergart T."/>
            <person name="Pickel B."/>
            <person name="Atanasova L."/>
            <person name="Karlsson M."/>
            <person name="Huettel B."/>
            <person name="Barry K.W."/>
            <person name="Haridas S."/>
            <person name="Chen C."/>
            <person name="Bauer D."/>
            <person name="Andreopoulos W."/>
            <person name="Pangilinan J."/>
            <person name="LaButti K."/>
            <person name="Riley R."/>
            <person name="Lipzen A."/>
            <person name="Clum A."/>
            <person name="Drula E."/>
            <person name="Henrissat B."/>
            <person name="Kohler A."/>
            <person name="Grigoriev I.V."/>
            <person name="Martin F.M."/>
            <person name="Hacquard S."/>
        </authorList>
    </citation>
    <scope>NUCLEOTIDE SEQUENCE</scope>
    <source>
        <strain evidence="2">MPI-CAGE-AT-0023</strain>
    </source>
</reference>
<accession>A0A9P9HBH8</accession>
<comment type="caution">
    <text evidence="2">The sequence shown here is derived from an EMBL/GenBank/DDBJ whole genome shotgun (WGS) entry which is preliminary data.</text>
</comment>
<proteinExistence type="predicted"/>